<feature type="region of interest" description="Disordered" evidence="5">
    <location>
        <begin position="1"/>
        <end position="28"/>
    </location>
</feature>
<proteinExistence type="predicted"/>
<keyword evidence="2 6" id="KW-0812">Transmembrane</keyword>
<organism evidence="8 9">
    <name type="scientific">Hortaea werneckii</name>
    <name type="common">Black yeast</name>
    <name type="synonym">Cladosporium werneckii</name>
    <dbReference type="NCBI Taxonomy" id="91943"/>
    <lineage>
        <taxon>Eukaryota</taxon>
        <taxon>Fungi</taxon>
        <taxon>Dikarya</taxon>
        <taxon>Ascomycota</taxon>
        <taxon>Pezizomycotina</taxon>
        <taxon>Dothideomycetes</taxon>
        <taxon>Dothideomycetidae</taxon>
        <taxon>Mycosphaerellales</taxon>
        <taxon>Teratosphaeriaceae</taxon>
        <taxon>Hortaea</taxon>
    </lineage>
</organism>
<comment type="caution">
    <text evidence="8">The sequence shown here is derived from an EMBL/GenBank/DDBJ whole genome shotgun (WGS) entry which is preliminary data.</text>
</comment>
<evidence type="ECO:0000313" key="8">
    <source>
        <dbReference type="EMBL" id="RMY60341.1"/>
    </source>
</evidence>
<dbReference type="PROSITE" id="PS50850">
    <property type="entry name" value="MFS"/>
    <property type="match status" value="1"/>
</dbReference>
<dbReference type="Pfam" id="PF07690">
    <property type="entry name" value="MFS_1"/>
    <property type="match status" value="1"/>
</dbReference>
<dbReference type="AlphaFoldDB" id="A0A3M7D7Q4"/>
<dbReference type="GO" id="GO:0005886">
    <property type="term" value="C:plasma membrane"/>
    <property type="evidence" value="ECO:0007669"/>
    <property type="project" value="TreeGrafter"/>
</dbReference>
<feature type="domain" description="Major facilitator superfamily (MFS) profile" evidence="7">
    <location>
        <begin position="38"/>
        <end position="251"/>
    </location>
</feature>
<dbReference type="PANTHER" id="PTHR23502">
    <property type="entry name" value="MAJOR FACILITATOR SUPERFAMILY"/>
    <property type="match status" value="1"/>
</dbReference>
<evidence type="ECO:0000256" key="2">
    <source>
        <dbReference type="ARBA" id="ARBA00022692"/>
    </source>
</evidence>
<dbReference type="EMBL" id="QWIN01000068">
    <property type="protein sequence ID" value="RMY60341.1"/>
    <property type="molecule type" value="Genomic_DNA"/>
</dbReference>
<dbReference type="SUPFAM" id="SSF103473">
    <property type="entry name" value="MFS general substrate transporter"/>
    <property type="match status" value="1"/>
</dbReference>
<evidence type="ECO:0000259" key="7">
    <source>
        <dbReference type="PROSITE" id="PS50850"/>
    </source>
</evidence>
<protein>
    <recommendedName>
        <fullName evidence="7">Major facilitator superfamily (MFS) profile domain-containing protein</fullName>
    </recommendedName>
</protein>
<accession>A0A3M7D7Q4</accession>
<gene>
    <name evidence="8" type="ORF">D0865_01588</name>
</gene>
<comment type="subcellular location">
    <subcellularLocation>
        <location evidence="1">Membrane</location>
        <topology evidence="1">Multi-pass membrane protein</topology>
    </subcellularLocation>
</comment>
<dbReference type="VEuPathDB" id="FungiDB:BTJ68_12649"/>
<dbReference type="InterPro" id="IPR036259">
    <property type="entry name" value="MFS_trans_sf"/>
</dbReference>
<feature type="compositionally biased region" description="Basic and acidic residues" evidence="5">
    <location>
        <begin position="1"/>
        <end position="12"/>
    </location>
</feature>
<feature type="transmembrane region" description="Helical" evidence="6">
    <location>
        <begin position="163"/>
        <end position="184"/>
    </location>
</feature>
<dbReference type="GO" id="GO:0022857">
    <property type="term" value="F:transmembrane transporter activity"/>
    <property type="evidence" value="ECO:0007669"/>
    <property type="project" value="InterPro"/>
</dbReference>
<dbReference type="InterPro" id="IPR020846">
    <property type="entry name" value="MFS_dom"/>
</dbReference>
<dbReference type="PANTHER" id="PTHR23502:SF160">
    <property type="entry name" value="MAJOR FACILITATOR SUPERFAMILY (MFS) PROFILE DOMAIN-CONTAINING PROTEIN-RELATED"/>
    <property type="match status" value="1"/>
</dbReference>
<dbReference type="OrthoDB" id="268400at2759"/>
<feature type="transmembrane region" description="Helical" evidence="6">
    <location>
        <begin position="190"/>
        <end position="212"/>
    </location>
</feature>
<keyword evidence="3 6" id="KW-1133">Transmembrane helix</keyword>
<feature type="transmembrane region" description="Helical" evidence="6">
    <location>
        <begin position="71"/>
        <end position="92"/>
    </location>
</feature>
<evidence type="ECO:0000256" key="3">
    <source>
        <dbReference type="ARBA" id="ARBA00022989"/>
    </source>
</evidence>
<dbReference type="Proteomes" id="UP000270230">
    <property type="component" value="Unassembled WGS sequence"/>
</dbReference>
<reference evidence="8 9" key="1">
    <citation type="journal article" date="2018" name="BMC Genomics">
        <title>Genomic evidence for intraspecific hybridization in a clonal and extremely halotolerant yeast.</title>
        <authorList>
            <person name="Gostincar C."/>
            <person name="Stajich J.E."/>
            <person name="Zupancic J."/>
            <person name="Zalar P."/>
            <person name="Gunde-Cimerman N."/>
        </authorList>
    </citation>
    <scope>NUCLEOTIDE SEQUENCE [LARGE SCALE GENOMIC DNA]</scope>
    <source>
        <strain evidence="8 9">EXF-151</strain>
    </source>
</reference>
<evidence type="ECO:0000256" key="1">
    <source>
        <dbReference type="ARBA" id="ARBA00004141"/>
    </source>
</evidence>
<name>A0A3M7D7Q4_HORWE</name>
<evidence type="ECO:0000256" key="6">
    <source>
        <dbReference type="SAM" id="Phobius"/>
    </source>
</evidence>
<dbReference type="Gene3D" id="1.20.1250.20">
    <property type="entry name" value="MFS general substrate transporter like domains"/>
    <property type="match status" value="1"/>
</dbReference>
<evidence type="ECO:0000256" key="5">
    <source>
        <dbReference type="SAM" id="MobiDB-lite"/>
    </source>
</evidence>
<dbReference type="InterPro" id="IPR011701">
    <property type="entry name" value="MFS"/>
</dbReference>
<feature type="transmembrane region" description="Helical" evidence="6">
    <location>
        <begin position="133"/>
        <end position="156"/>
    </location>
</feature>
<evidence type="ECO:0000256" key="4">
    <source>
        <dbReference type="ARBA" id="ARBA00023136"/>
    </source>
</evidence>
<sequence>MEEGDNNRREAAYSRQQPEPSNDPDDPLNWPLSAKITTYGEICLFFFIANVNGSNFTVAVKQLANHFHTDLTHSTFLVGFNVLTFGLGNILLVPMMRVLGKRPVYLLALALFVAANAWSMQARSWNSLLGGRIVAGFAAAAADATVPSVVADMFFLEHRGHCMMYFHIALATGIFLGPLINAWIIQMQDWRWSCGFLAITGGVVSVLAVFFIRESQYQHRGCHYYEGEILKKRSYVGCLSLTVGFNSTNLV</sequence>
<feature type="transmembrane region" description="Helical" evidence="6">
    <location>
        <begin position="104"/>
        <end position="121"/>
    </location>
</feature>
<keyword evidence="4 6" id="KW-0472">Membrane</keyword>
<evidence type="ECO:0000313" key="9">
    <source>
        <dbReference type="Proteomes" id="UP000270230"/>
    </source>
</evidence>